<protein>
    <recommendedName>
        <fullName evidence="1">HD/PDEase domain-containing protein</fullName>
    </recommendedName>
</protein>
<evidence type="ECO:0000313" key="3">
    <source>
        <dbReference type="Proteomes" id="UP000176855"/>
    </source>
</evidence>
<dbReference type="AlphaFoldDB" id="A0A1G2HNM9"/>
<proteinExistence type="predicted"/>
<dbReference type="SUPFAM" id="SSF109604">
    <property type="entry name" value="HD-domain/PDEase-like"/>
    <property type="match status" value="1"/>
</dbReference>
<gene>
    <name evidence="2" type="ORF">A2730_01220</name>
</gene>
<comment type="caution">
    <text evidence="2">The sequence shown here is derived from an EMBL/GenBank/DDBJ whole genome shotgun (WGS) entry which is preliminary data.</text>
</comment>
<evidence type="ECO:0000259" key="1">
    <source>
        <dbReference type="SMART" id="SM00471"/>
    </source>
</evidence>
<name>A0A1G2HNM9_9BACT</name>
<dbReference type="EMBL" id="MHOO01000011">
    <property type="protein sequence ID" value="OGZ63890.1"/>
    <property type="molecule type" value="Genomic_DNA"/>
</dbReference>
<sequence length="250" mass="29859">MNLREQLLNSPKPPHQFHDADSIEWLSLNRPEFLPKIYKLKQSFVEIVERKKPWERCNNDWFTNKLIRDGIHGFRHVCRVAIYSISLALQARPEISEQEIEALIFAALLHDCRRVNDNADFRHGVRAKEWLGKNNHILPKKLQPLYKAIHFAIAVHNDQYDQIIRKVNYQKFKFFVDILKTADALDRYRFPREDWWLKNEFVVLIPNQQNMAFAYDLVLGCERLFLQTKDNQGSVERAWKKLNQDNYANR</sequence>
<dbReference type="InterPro" id="IPR003607">
    <property type="entry name" value="HD/PDEase_dom"/>
</dbReference>
<dbReference type="SMART" id="SM00471">
    <property type="entry name" value="HDc"/>
    <property type="match status" value="1"/>
</dbReference>
<dbReference type="STRING" id="1802202.A2730_01220"/>
<dbReference type="Proteomes" id="UP000176855">
    <property type="component" value="Unassembled WGS sequence"/>
</dbReference>
<dbReference type="CDD" id="cd00077">
    <property type="entry name" value="HDc"/>
    <property type="match status" value="1"/>
</dbReference>
<evidence type="ECO:0000313" key="2">
    <source>
        <dbReference type="EMBL" id="OGZ63890.1"/>
    </source>
</evidence>
<dbReference type="Gene3D" id="1.10.3210.10">
    <property type="entry name" value="Hypothetical protein af1432"/>
    <property type="match status" value="1"/>
</dbReference>
<organism evidence="2 3">
    <name type="scientific">Candidatus Staskawiczbacteria bacterium RIFCSPHIGHO2_01_FULL_39_25</name>
    <dbReference type="NCBI Taxonomy" id="1802202"/>
    <lineage>
        <taxon>Bacteria</taxon>
        <taxon>Candidatus Staskawicziibacteriota</taxon>
    </lineage>
</organism>
<feature type="domain" description="HD/PDEase" evidence="1">
    <location>
        <begin position="69"/>
        <end position="197"/>
    </location>
</feature>
<reference evidence="2 3" key="1">
    <citation type="journal article" date="2016" name="Nat. Commun.">
        <title>Thousands of microbial genomes shed light on interconnected biogeochemical processes in an aquifer system.</title>
        <authorList>
            <person name="Anantharaman K."/>
            <person name="Brown C.T."/>
            <person name="Hug L.A."/>
            <person name="Sharon I."/>
            <person name="Castelle C.J."/>
            <person name="Probst A.J."/>
            <person name="Thomas B.C."/>
            <person name="Singh A."/>
            <person name="Wilkins M.J."/>
            <person name="Karaoz U."/>
            <person name="Brodie E.L."/>
            <person name="Williams K.H."/>
            <person name="Hubbard S.S."/>
            <person name="Banfield J.F."/>
        </authorList>
    </citation>
    <scope>NUCLEOTIDE SEQUENCE [LARGE SCALE GENOMIC DNA]</scope>
</reference>
<accession>A0A1G2HNM9</accession>